<comment type="similarity">
    <text evidence="1 4">Belongs to the UDP-glycosyltransferase family.</text>
</comment>
<keyword evidence="2 4" id="KW-0328">Glycosyltransferase</keyword>
<evidence type="ECO:0000256" key="4">
    <source>
        <dbReference type="RuleBase" id="RU003718"/>
    </source>
</evidence>
<keyword evidence="5" id="KW-0812">Transmembrane</keyword>
<dbReference type="GO" id="GO:0016020">
    <property type="term" value="C:membrane"/>
    <property type="evidence" value="ECO:0007669"/>
    <property type="project" value="UniProtKB-SubCell"/>
</dbReference>
<dbReference type="PANTHER" id="PTHR48043">
    <property type="entry name" value="EG:EG0003.4 PROTEIN-RELATED"/>
    <property type="match status" value="1"/>
</dbReference>
<reference evidence="7" key="1">
    <citation type="submission" date="2025-08" db="UniProtKB">
        <authorList>
            <consortium name="RefSeq"/>
        </authorList>
    </citation>
    <scope>IDENTIFICATION</scope>
    <source>
        <tissue evidence="7">Gonads</tissue>
    </source>
</reference>
<keyword evidence="5" id="KW-1133">Transmembrane helix</keyword>
<dbReference type="AlphaFoldDB" id="A0A6J2YIA8"/>
<dbReference type="Proteomes" id="UP000504635">
    <property type="component" value="Unplaced"/>
</dbReference>
<dbReference type="CDD" id="cd03784">
    <property type="entry name" value="GT1_Gtf-like"/>
    <property type="match status" value="1"/>
</dbReference>
<dbReference type="PANTHER" id="PTHR48043:SF159">
    <property type="entry name" value="EG:EG0003.4 PROTEIN-RELATED"/>
    <property type="match status" value="1"/>
</dbReference>
<dbReference type="GeneID" id="115888239"/>
<evidence type="ECO:0000256" key="5">
    <source>
        <dbReference type="RuleBase" id="RU362059"/>
    </source>
</evidence>
<organism evidence="6 7">
    <name type="scientific">Sitophilus oryzae</name>
    <name type="common">Rice weevil</name>
    <name type="synonym">Curculio oryzae</name>
    <dbReference type="NCBI Taxonomy" id="7048"/>
    <lineage>
        <taxon>Eukaryota</taxon>
        <taxon>Metazoa</taxon>
        <taxon>Ecdysozoa</taxon>
        <taxon>Arthropoda</taxon>
        <taxon>Hexapoda</taxon>
        <taxon>Insecta</taxon>
        <taxon>Pterygota</taxon>
        <taxon>Neoptera</taxon>
        <taxon>Endopterygota</taxon>
        <taxon>Coleoptera</taxon>
        <taxon>Polyphaga</taxon>
        <taxon>Cucujiformia</taxon>
        <taxon>Curculionidae</taxon>
        <taxon>Dryophthorinae</taxon>
        <taxon>Sitophilus</taxon>
    </lineage>
</organism>
<dbReference type="OrthoDB" id="5835829at2759"/>
<dbReference type="SUPFAM" id="SSF53756">
    <property type="entry name" value="UDP-Glycosyltransferase/glycogen phosphorylase"/>
    <property type="match status" value="1"/>
</dbReference>
<comment type="catalytic activity">
    <reaction evidence="5">
        <text>glucuronate acceptor + UDP-alpha-D-glucuronate = acceptor beta-D-glucuronoside + UDP + H(+)</text>
        <dbReference type="Rhea" id="RHEA:21032"/>
        <dbReference type="ChEBI" id="CHEBI:15378"/>
        <dbReference type="ChEBI" id="CHEBI:58052"/>
        <dbReference type="ChEBI" id="CHEBI:58223"/>
        <dbReference type="ChEBI" id="CHEBI:132367"/>
        <dbReference type="ChEBI" id="CHEBI:132368"/>
        <dbReference type="EC" id="2.4.1.17"/>
    </reaction>
</comment>
<dbReference type="RefSeq" id="XP_030763758.1">
    <property type="nucleotide sequence ID" value="XM_030907898.1"/>
</dbReference>
<sequence>MLVGKAAVVFLVLVKLTYSAKILFFCPLPAISHQKVYRSVIEELAVKGHEIHVVTPNPVYNESIPNIVNYNISIMYDLVKQESNAFMLRWFLNKPNFISMIFRQVILSLGAGVALSEFPNFKEIQRLTSNHQTFDVCVIEWIFPGFAVYGYKFKCPMIGISSVGLQIPMLDTVGNPSYPVIAPDLDLPLTRSLDSLYERTWSLFWWVFTKLYSHYITLPLLDAKIKKYYGNDVPYIGDIQNNVSLILLNRNMIFHRNVPNVPAVIEFGGYKRTPIVENISPALKSFLDDSKRGVVFFSLGSSVPASLLQSHVTIIQEAFASLPFEFIWKWDQETMENKPKNVFVSKWIPQLMVLNHPNVKLFISQGGLQSTEEAIAAHKPIIGIPFHSDQTTNVDTCVHFGMGKMLDVKDLTVETLRSYILEVINNISYAENAAKFDALMKDQPQDGLEKAVWWIEYVIRHRGAKHLRSTAVDLPWWKYLMLDVFALILAIVLATVFIFYFILKFLFKFVSKLFKKKSTIKKKSE</sequence>
<dbReference type="PROSITE" id="PS00375">
    <property type="entry name" value="UDPGT"/>
    <property type="match status" value="1"/>
</dbReference>
<name>A0A6J2YIA8_SITOR</name>
<keyword evidence="5" id="KW-0472">Membrane</keyword>
<keyword evidence="3 4" id="KW-0808">Transferase</keyword>
<gene>
    <name evidence="7" type="primary">LOC115888239</name>
</gene>
<dbReference type="KEGG" id="soy:115888239"/>
<evidence type="ECO:0000313" key="7">
    <source>
        <dbReference type="RefSeq" id="XP_030763758.1"/>
    </source>
</evidence>
<dbReference type="InterPro" id="IPR002213">
    <property type="entry name" value="UDP_glucos_trans"/>
</dbReference>
<evidence type="ECO:0000256" key="2">
    <source>
        <dbReference type="ARBA" id="ARBA00022676"/>
    </source>
</evidence>
<evidence type="ECO:0000256" key="1">
    <source>
        <dbReference type="ARBA" id="ARBA00009995"/>
    </source>
</evidence>
<dbReference type="GO" id="GO:0015020">
    <property type="term" value="F:glucuronosyltransferase activity"/>
    <property type="evidence" value="ECO:0007669"/>
    <property type="project" value="UniProtKB-EC"/>
</dbReference>
<dbReference type="Gene3D" id="3.40.50.2000">
    <property type="entry name" value="Glycogen Phosphorylase B"/>
    <property type="match status" value="1"/>
</dbReference>
<evidence type="ECO:0000313" key="6">
    <source>
        <dbReference type="Proteomes" id="UP000504635"/>
    </source>
</evidence>
<dbReference type="InterPro" id="IPR035595">
    <property type="entry name" value="UDP_glycos_trans_CS"/>
</dbReference>
<proteinExistence type="inferred from homology"/>
<dbReference type="InterPro" id="IPR050271">
    <property type="entry name" value="UDP-glycosyltransferase"/>
</dbReference>
<feature type="transmembrane region" description="Helical" evidence="5">
    <location>
        <begin position="476"/>
        <end position="507"/>
    </location>
</feature>
<accession>A0A6J2YIA8</accession>
<comment type="subcellular location">
    <subcellularLocation>
        <location evidence="5">Membrane</location>
        <topology evidence="5">Single-pass membrane protein</topology>
    </subcellularLocation>
</comment>
<dbReference type="EC" id="2.4.1.17" evidence="5"/>
<protein>
    <recommendedName>
        <fullName evidence="5">UDP-glucuronosyltransferase</fullName>
        <ecNumber evidence="5">2.4.1.17</ecNumber>
    </recommendedName>
</protein>
<evidence type="ECO:0000256" key="3">
    <source>
        <dbReference type="ARBA" id="ARBA00022679"/>
    </source>
</evidence>
<dbReference type="InParanoid" id="A0A6J2YIA8"/>
<keyword evidence="6" id="KW-1185">Reference proteome</keyword>
<dbReference type="FunFam" id="3.40.50.2000:FF:000050">
    <property type="entry name" value="UDP-glucuronosyltransferase"/>
    <property type="match status" value="1"/>
</dbReference>
<dbReference type="Pfam" id="PF00201">
    <property type="entry name" value="UDPGT"/>
    <property type="match status" value="1"/>
</dbReference>